<dbReference type="InterPro" id="IPR001296">
    <property type="entry name" value="Glyco_trans_1"/>
</dbReference>
<keyword evidence="3" id="KW-0808">Transferase</keyword>
<dbReference type="PANTHER" id="PTHR12526:SF630">
    <property type="entry name" value="GLYCOSYLTRANSFERASE"/>
    <property type="match status" value="1"/>
</dbReference>
<dbReference type="InterPro" id="IPR028098">
    <property type="entry name" value="Glyco_trans_4-like_N"/>
</dbReference>
<sequence length="358" mass="40169">MQSGGAERVAALLCNRWAEQGHKVTLIVTFSMRGECFYPLHQAVKLEYLTDRSGGTGKNAIKAIRRFLSLRRIIITTCPDVVISFLSQVNVATLLAVLGLRIPVVVSERIYPPAMPLAWHWDWLRKITYPSARKVVMQTEQGLEWLYQTCPKANGKIIANPVFYPLPANGQQIESETLPDPIRYRLLAVGRLEPQKQFADLILAFSQLELIFPHWDLTILGEGSERTHLEFLIAETGLMDRVLLPGCVGNIADWYNRSDLYVMSSNFEGFPNVILEAMSYGLPVVSFDCKTGPRDIIRHNIDGLLVPPETGVEGLAKSLKKLMADDILRAQMGRHATSVKERFAITRIGALWDEILGI</sequence>
<dbReference type="Gene3D" id="3.40.50.2000">
    <property type="entry name" value="Glycogen Phosphorylase B"/>
    <property type="match status" value="2"/>
</dbReference>
<dbReference type="Pfam" id="PF00534">
    <property type="entry name" value="Glycos_transf_1"/>
    <property type="match status" value="1"/>
</dbReference>
<proteinExistence type="predicted"/>
<dbReference type="SUPFAM" id="SSF53756">
    <property type="entry name" value="UDP-Glycosyltransferase/glycogen phosphorylase"/>
    <property type="match status" value="1"/>
</dbReference>
<feature type="domain" description="Glycosyltransferase subfamily 4-like N-terminal" evidence="2">
    <location>
        <begin position="4"/>
        <end position="161"/>
    </location>
</feature>
<dbReference type="PANTHER" id="PTHR12526">
    <property type="entry name" value="GLYCOSYLTRANSFERASE"/>
    <property type="match status" value="1"/>
</dbReference>
<dbReference type="Pfam" id="PF13439">
    <property type="entry name" value="Glyco_transf_4"/>
    <property type="match status" value="1"/>
</dbReference>
<gene>
    <name evidence="3" type="ORF">EDC35_102451</name>
</gene>
<accession>A0A4R3N303</accession>
<comment type="caution">
    <text evidence="3">The sequence shown here is derived from an EMBL/GenBank/DDBJ whole genome shotgun (WGS) entry which is preliminary data.</text>
</comment>
<feature type="domain" description="Glycosyl transferase family 1" evidence="1">
    <location>
        <begin position="184"/>
        <end position="337"/>
    </location>
</feature>
<evidence type="ECO:0000313" key="4">
    <source>
        <dbReference type="Proteomes" id="UP000295717"/>
    </source>
</evidence>
<name>A0A4R3N303_9GAMM</name>
<evidence type="ECO:0000259" key="1">
    <source>
        <dbReference type="Pfam" id="PF00534"/>
    </source>
</evidence>
<keyword evidence="4" id="KW-1185">Reference proteome</keyword>
<dbReference type="EMBL" id="SMAO01000002">
    <property type="protein sequence ID" value="TCT23114.1"/>
    <property type="molecule type" value="Genomic_DNA"/>
</dbReference>
<evidence type="ECO:0000313" key="3">
    <source>
        <dbReference type="EMBL" id="TCT23114.1"/>
    </source>
</evidence>
<protein>
    <submittedName>
        <fullName evidence="3">Glycosyltransferase involved in cell wall biosynthesis</fullName>
    </submittedName>
</protein>
<evidence type="ECO:0000259" key="2">
    <source>
        <dbReference type="Pfam" id="PF13439"/>
    </source>
</evidence>
<organism evidence="3 4">
    <name type="scientific">Thiobaca trueperi</name>
    <dbReference type="NCBI Taxonomy" id="127458"/>
    <lineage>
        <taxon>Bacteria</taxon>
        <taxon>Pseudomonadati</taxon>
        <taxon>Pseudomonadota</taxon>
        <taxon>Gammaproteobacteria</taxon>
        <taxon>Chromatiales</taxon>
        <taxon>Chromatiaceae</taxon>
        <taxon>Thiobaca</taxon>
    </lineage>
</organism>
<dbReference type="GO" id="GO:1901135">
    <property type="term" value="P:carbohydrate derivative metabolic process"/>
    <property type="evidence" value="ECO:0007669"/>
    <property type="project" value="UniProtKB-ARBA"/>
</dbReference>
<dbReference type="Proteomes" id="UP000295717">
    <property type="component" value="Unassembled WGS sequence"/>
</dbReference>
<dbReference type="AlphaFoldDB" id="A0A4R3N303"/>
<dbReference type="GO" id="GO:0016757">
    <property type="term" value="F:glycosyltransferase activity"/>
    <property type="evidence" value="ECO:0007669"/>
    <property type="project" value="InterPro"/>
</dbReference>
<dbReference type="CDD" id="cd03820">
    <property type="entry name" value="GT4_AmsD-like"/>
    <property type="match status" value="1"/>
</dbReference>
<reference evidence="3 4" key="1">
    <citation type="submission" date="2019-03" db="EMBL/GenBank/DDBJ databases">
        <title>Genomic Encyclopedia of Type Strains, Phase IV (KMG-IV): sequencing the most valuable type-strain genomes for metagenomic binning, comparative biology and taxonomic classification.</title>
        <authorList>
            <person name="Goeker M."/>
        </authorList>
    </citation>
    <scope>NUCLEOTIDE SEQUENCE [LARGE SCALE GENOMIC DNA]</scope>
    <source>
        <strain evidence="3 4">DSM 13587</strain>
    </source>
</reference>